<evidence type="ECO:0000313" key="3">
    <source>
        <dbReference type="Proteomes" id="UP000001611"/>
    </source>
</evidence>
<dbReference type="AlphaFoldDB" id="G2XER0"/>
<name>G2XER0_VERDV</name>
<evidence type="ECO:0000313" key="2">
    <source>
        <dbReference type="EMBL" id="EGY18311.1"/>
    </source>
</evidence>
<sequence length="132" mass="14399">MGTREQSLNLKSRYTPGLTARSRRWWSGVVQKSAWTGWMDVSHRTSKSEPRGAAQASLQEEGGRGGGGVRLVVQARRGGVVKDELGFVDVTSSVAGPLWHVFHSVDPYLVQSRSPPSWSTYLTQTLGLNGMA</sequence>
<keyword evidence="3" id="KW-1185">Reference proteome</keyword>
<dbReference type="GeneID" id="20710108"/>
<dbReference type="KEGG" id="vda:VDAG_08645"/>
<reference evidence="2 3" key="1">
    <citation type="submission" date="2008-03" db="EMBL/GenBank/DDBJ databases">
        <title>The Genome Sequence of Verticillium dahliae VdLs.17.</title>
        <authorList>
            <consortium name="The Broad Institute Genome Sequencing Platform"/>
            <person name="Ma L.-J.J."/>
            <person name="Klosterman S.J."/>
            <person name="Subbarao K."/>
            <person name="Dobinson K."/>
            <person name="Veronese P."/>
            <person name="Kang S."/>
            <person name="Gold S.E."/>
            <person name="Young S."/>
            <person name="Jaffe D."/>
            <person name="Gnerre S."/>
            <person name="Berlin A."/>
            <person name="Heiman D."/>
            <person name="Hepburn T."/>
            <person name="Sykes S."/>
            <person name="Alvarado L."/>
            <person name="Kodira C.D."/>
            <person name="Lander E."/>
            <person name="Galagan J."/>
            <person name="Nusbaum C."/>
            <person name="Birren B."/>
        </authorList>
    </citation>
    <scope>NUCLEOTIDE SEQUENCE [LARGE SCALE GENOMIC DNA]</scope>
    <source>
        <strain evidence="3">VdLs.17 / ATCC MYA-4575 / FGSC 10137</strain>
    </source>
</reference>
<dbReference type="Proteomes" id="UP000001611">
    <property type="component" value="Chromosome 2"/>
</dbReference>
<accession>G2XER0</accession>
<feature type="compositionally biased region" description="Basic and acidic residues" evidence="1">
    <location>
        <begin position="41"/>
        <end position="50"/>
    </location>
</feature>
<dbReference type="RefSeq" id="XP_009651249.1">
    <property type="nucleotide sequence ID" value="XM_009652954.1"/>
</dbReference>
<organism evidence="2 3">
    <name type="scientific">Verticillium dahliae (strain VdLs.17 / ATCC MYA-4575 / FGSC 10137)</name>
    <name type="common">Verticillium wilt</name>
    <dbReference type="NCBI Taxonomy" id="498257"/>
    <lineage>
        <taxon>Eukaryota</taxon>
        <taxon>Fungi</taxon>
        <taxon>Dikarya</taxon>
        <taxon>Ascomycota</taxon>
        <taxon>Pezizomycotina</taxon>
        <taxon>Sordariomycetes</taxon>
        <taxon>Hypocreomycetidae</taxon>
        <taxon>Glomerellales</taxon>
        <taxon>Plectosphaerellaceae</taxon>
        <taxon>Verticillium</taxon>
    </lineage>
</organism>
<feature type="region of interest" description="Disordered" evidence="1">
    <location>
        <begin position="41"/>
        <end position="68"/>
    </location>
</feature>
<dbReference type="InParanoid" id="G2XER0"/>
<evidence type="ECO:0000256" key="1">
    <source>
        <dbReference type="SAM" id="MobiDB-lite"/>
    </source>
</evidence>
<dbReference type="EMBL" id="DS572715">
    <property type="protein sequence ID" value="EGY18311.1"/>
    <property type="molecule type" value="Genomic_DNA"/>
</dbReference>
<gene>
    <name evidence="2" type="ORF">VDAG_08645</name>
</gene>
<protein>
    <submittedName>
        <fullName evidence="2">Uncharacterized protein</fullName>
    </submittedName>
</protein>
<proteinExistence type="predicted"/>
<dbReference type="HOGENOM" id="CLU_1918680_0_0_1"/>